<feature type="region of interest" description="Disordered" evidence="1">
    <location>
        <begin position="764"/>
        <end position="884"/>
    </location>
</feature>
<feature type="compositionally biased region" description="Basic and acidic residues" evidence="1">
    <location>
        <begin position="268"/>
        <end position="298"/>
    </location>
</feature>
<feature type="compositionally biased region" description="Basic and acidic residues" evidence="1">
    <location>
        <begin position="1538"/>
        <end position="1547"/>
    </location>
</feature>
<comment type="caution">
    <text evidence="3">The sequence shown here is derived from an EMBL/GenBank/DDBJ whole genome shotgun (WGS) entry which is preliminary data.</text>
</comment>
<feature type="compositionally biased region" description="Low complexity" evidence="1">
    <location>
        <begin position="413"/>
        <end position="430"/>
    </location>
</feature>
<evidence type="ECO:0000313" key="4">
    <source>
        <dbReference type="Proteomes" id="UP000289152"/>
    </source>
</evidence>
<dbReference type="SMART" id="SM00233">
    <property type="entry name" value="PH"/>
    <property type="match status" value="1"/>
</dbReference>
<feature type="compositionally biased region" description="Polar residues" evidence="1">
    <location>
        <begin position="557"/>
        <end position="567"/>
    </location>
</feature>
<dbReference type="OrthoDB" id="2157641at2759"/>
<evidence type="ECO:0000256" key="1">
    <source>
        <dbReference type="SAM" id="MobiDB-lite"/>
    </source>
</evidence>
<feature type="compositionally biased region" description="Basic and acidic residues" evidence="1">
    <location>
        <begin position="320"/>
        <end position="338"/>
    </location>
</feature>
<dbReference type="InterPro" id="IPR001849">
    <property type="entry name" value="PH_domain"/>
</dbReference>
<dbReference type="Gene3D" id="2.30.29.30">
    <property type="entry name" value="Pleckstrin-homology domain (PH domain)/Phosphotyrosine-binding domain (PTB)"/>
    <property type="match status" value="1"/>
</dbReference>
<feature type="region of interest" description="Disordered" evidence="1">
    <location>
        <begin position="1684"/>
        <end position="1819"/>
    </location>
</feature>
<feature type="compositionally biased region" description="Low complexity" evidence="1">
    <location>
        <begin position="674"/>
        <end position="689"/>
    </location>
</feature>
<evidence type="ECO:0000259" key="2">
    <source>
        <dbReference type="PROSITE" id="PS50190"/>
    </source>
</evidence>
<feature type="region of interest" description="Disordered" evidence="1">
    <location>
        <begin position="1257"/>
        <end position="1291"/>
    </location>
</feature>
<feature type="compositionally biased region" description="Basic and acidic residues" evidence="1">
    <location>
        <begin position="781"/>
        <end position="801"/>
    </location>
</feature>
<dbReference type="STRING" id="5217.A0A4Q1BVC3"/>
<dbReference type="PROSITE" id="PS50190">
    <property type="entry name" value="SEC7"/>
    <property type="match status" value="1"/>
</dbReference>
<dbReference type="GO" id="GO:0005085">
    <property type="term" value="F:guanyl-nucleotide exchange factor activity"/>
    <property type="evidence" value="ECO:0007669"/>
    <property type="project" value="InterPro"/>
</dbReference>
<dbReference type="Pfam" id="PF15410">
    <property type="entry name" value="PH_9"/>
    <property type="match status" value="1"/>
</dbReference>
<dbReference type="InterPro" id="IPR011993">
    <property type="entry name" value="PH-like_dom_sf"/>
</dbReference>
<name>A0A4Q1BVC3_TREME</name>
<accession>A0A4Q1BVC3</accession>
<dbReference type="PANTHER" id="PTHR10663:SF373">
    <property type="entry name" value="PH AND SEC7 DOMAIN-CONTAINING PROTEIN C11E3.11C"/>
    <property type="match status" value="1"/>
</dbReference>
<feature type="region of interest" description="Disordered" evidence="1">
    <location>
        <begin position="407"/>
        <end position="579"/>
    </location>
</feature>
<dbReference type="InterPro" id="IPR023394">
    <property type="entry name" value="Sec7_C_sf"/>
</dbReference>
<feature type="region of interest" description="Disordered" evidence="1">
    <location>
        <begin position="50"/>
        <end position="180"/>
    </location>
</feature>
<feature type="compositionally biased region" description="Polar residues" evidence="1">
    <location>
        <begin position="1549"/>
        <end position="1559"/>
    </location>
</feature>
<feature type="compositionally biased region" description="Polar residues" evidence="1">
    <location>
        <begin position="1272"/>
        <end position="1285"/>
    </location>
</feature>
<feature type="compositionally biased region" description="Pro residues" evidence="1">
    <location>
        <begin position="612"/>
        <end position="628"/>
    </location>
</feature>
<feature type="compositionally biased region" description="Polar residues" evidence="1">
    <location>
        <begin position="239"/>
        <end position="260"/>
    </location>
</feature>
<feature type="compositionally biased region" description="Basic and acidic residues" evidence="1">
    <location>
        <begin position="129"/>
        <end position="147"/>
    </location>
</feature>
<dbReference type="SUPFAM" id="SSF50729">
    <property type="entry name" value="PH domain-like"/>
    <property type="match status" value="1"/>
</dbReference>
<dbReference type="InterPro" id="IPR041681">
    <property type="entry name" value="PH_9"/>
</dbReference>
<keyword evidence="4" id="KW-1185">Reference proteome</keyword>
<feature type="region of interest" description="Disordered" evidence="1">
    <location>
        <begin position="721"/>
        <end position="747"/>
    </location>
</feature>
<feature type="compositionally biased region" description="Basic and acidic residues" evidence="1">
    <location>
        <begin position="809"/>
        <end position="825"/>
    </location>
</feature>
<feature type="compositionally biased region" description="Polar residues" evidence="1">
    <location>
        <begin position="1145"/>
        <end position="1157"/>
    </location>
</feature>
<feature type="compositionally biased region" description="Polar residues" evidence="1">
    <location>
        <begin position="690"/>
        <end position="699"/>
    </location>
</feature>
<feature type="domain" description="SEC7" evidence="2">
    <location>
        <begin position="970"/>
        <end position="1132"/>
    </location>
</feature>
<dbReference type="SMART" id="SM00222">
    <property type="entry name" value="Sec7"/>
    <property type="match status" value="1"/>
</dbReference>
<feature type="region of interest" description="Disordered" evidence="1">
    <location>
        <begin position="924"/>
        <end position="986"/>
    </location>
</feature>
<proteinExistence type="predicted"/>
<feature type="compositionally biased region" description="Basic and acidic residues" evidence="1">
    <location>
        <begin position="525"/>
        <end position="551"/>
    </location>
</feature>
<feature type="region of interest" description="Disordered" evidence="1">
    <location>
        <begin position="1532"/>
        <end position="1564"/>
    </location>
</feature>
<reference evidence="3 4" key="1">
    <citation type="submission" date="2016-06" db="EMBL/GenBank/DDBJ databases">
        <title>Evolution of pathogenesis and genome organization in the Tremellales.</title>
        <authorList>
            <person name="Cuomo C."/>
            <person name="Litvintseva A."/>
            <person name="Heitman J."/>
            <person name="Chen Y."/>
            <person name="Sun S."/>
            <person name="Springer D."/>
            <person name="Dromer F."/>
            <person name="Young S."/>
            <person name="Zeng Q."/>
            <person name="Chapman S."/>
            <person name="Gujja S."/>
            <person name="Saif S."/>
            <person name="Birren B."/>
        </authorList>
    </citation>
    <scope>NUCLEOTIDE SEQUENCE [LARGE SCALE GENOMIC DNA]</scope>
    <source>
        <strain evidence="3 4">ATCC 28783</strain>
    </source>
</reference>
<feature type="compositionally biased region" description="Basic and acidic residues" evidence="1">
    <location>
        <begin position="569"/>
        <end position="579"/>
    </location>
</feature>
<feature type="compositionally biased region" description="Basic and acidic residues" evidence="1">
    <location>
        <begin position="1795"/>
        <end position="1807"/>
    </location>
</feature>
<protein>
    <recommendedName>
        <fullName evidence="2">SEC7 domain-containing protein</fullName>
    </recommendedName>
</protein>
<feature type="region of interest" description="Disordered" evidence="1">
    <location>
        <begin position="1"/>
        <end position="23"/>
    </location>
</feature>
<gene>
    <name evidence="3" type="ORF">M231_00450</name>
</gene>
<dbReference type="Proteomes" id="UP000289152">
    <property type="component" value="Unassembled WGS sequence"/>
</dbReference>
<dbReference type="InParanoid" id="A0A4Q1BVC3"/>
<feature type="compositionally biased region" description="Low complexity" evidence="1">
    <location>
        <begin position="496"/>
        <end position="510"/>
    </location>
</feature>
<dbReference type="Pfam" id="PF01369">
    <property type="entry name" value="Sec7"/>
    <property type="match status" value="1"/>
</dbReference>
<feature type="region of interest" description="Disordered" evidence="1">
    <location>
        <begin position="1120"/>
        <end position="1176"/>
    </location>
</feature>
<dbReference type="Gene3D" id="1.10.1000.11">
    <property type="entry name" value="Arf Nucleotide-binding Site Opener,domain 2"/>
    <property type="match status" value="1"/>
</dbReference>
<dbReference type="SUPFAM" id="SSF48425">
    <property type="entry name" value="Sec7 domain"/>
    <property type="match status" value="1"/>
</dbReference>
<feature type="region of interest" description="Disordered" evidence="1">
    <location>
        <begin position="592"/>
        <end position="699"/>
    </location>
</feature>
<dbReference type="InterPro" id="IPR000904">
    <property type="entry name" value="Sec7_dom"/>
</dbReference>
<feature type="compositionally biased region" description="Polar residues" evidence="1">
    <location>
        <begin position="65"/>
        <end position="78"/>
    </location>
</feature>
<dbReference type="EMBL" id="SDIL01000003">
    <property type="protein sequence ID" value="RXK42093.1"/>
    <property type="molecule type" value="Genomic_DNA"/>
</dbReference>
<sequence length="1819" mass="197385">MTLSPPIQPSRPSTSSQRSRQDLEATFEAALLSPSTTYLSVSPVLPEETTLNQELALPPNHPFARTSQSKQQHPTSQHQNRDERSGIPGSIPGTSKHRGTGLLESGREDGNENYNVFASTSGKVGNHGMEGRVKSGRGSEDLPRETGLKAWGKGLTLGKRNNRRPSTNQQPIIPFDLEDDYDRPQTIEKRSFDDDLLLSSDDLKESRKNGLILPQGALAPSVFAPGIGKDGEVYPSVAFPSNNVQDSSSESRVNQRSPLDSGNLVFEGNHEGQERMDDGEIEEDERRGSGGESGESREKRRSVIHNLSNGREINQVGLDGEERVNSRDAQRIEKRDSKMGQSQVQGLGFGVENDSGRYGTLSTNSTITNNLSASVSLSTNSSITNGLNASIPLSTNSTITNNLSASVRGGRRGSTMTTNTIGTVGSTGTIGTVGTGSDGTPSKLVRKQKQAIGLDAEIKAQNPKPPKKKSIFRSPGTASSPDLATLVRRAKEPKSNTDTSPSSQQTPPSNVKTGAGPSRPTGHVTELRSPGRERTVSHGEGLHGDHWDRGSNVDVRSMNSGVSTITGRRSREGSTDDAFKSMRSKAKGVFGRMFGTTQPTPNPHSYSHSSPSHPPVPPIPPGLVPHPKTPQHSPPDHNAISPTSKSSSSSKGTPEKRRFSPNNNMSHDKPLPPLQHQSSSPAPSKTSISNTPTLTESNTMRRISEIRKSGHIRQPADTIFEGQEQIRSPISNPSNTNSPGPATMDSFTRTVDGMFDLIGQSDVARELGLPPESVRSKSKSRNPDKTRSLDLEVPKDIHGKILSDLGRSNSHENRKRLVTENKGERGQNSPVPGFRTTSLPNTSPSLPPSPKTKVDSGIRPKASSDPPEEIIRSKPVTPILVTPNDFGPLLIDKDATIKAKPETPLSPGTVKLVTQREELGKLGIDTSAGNDTTDTGRPGPSAFGGSSVWRQQSQGHGKVGSDTVKEEEDETVTTPTNTMKEDDEEKGRRLACEFLEDDFSHISQERVAEFLGGPRPVNQIALRYYMQYFNMKGLNLVDAFRDLCKKLHLKAESQEIDRIIEAFSARYYHCNPTTVFGSPGIVHTVTGAMLMLNTDLHIADLSKHMSRSDFIRNALRAIQESRPSTEGSSTPELIRDDSSSLRPYPSTTSVGQTSSVRTKPLNRSEAPQTQRSASAPIVNVPHLEPAFASQLHLDPRIKDSSTTISSFSYSKAWESEAENALKEIYSSVRTDRILLPTGSNLSAGDNRKNNRQSILSIASSTSPYETGRNKTLRSPSQRGRNSNFKRGSVMGGLGTSPYVSTYSSDGRLSPTPSYSASIHETQYSSFTPTIGFASNLSHTVIRETKETDSEAHSIASQVSQSSVSEMNDDELALLGAPWAKEGLLSRRLYIEAGGKKASKKEWKQFFVVVSLGELYMFTFGEGSKGGSGFAGGSVGGGNWMNNANAIGQISLMHTMSLPLPHSGYSASRPHCFSLSQPNGEINFFQAGTADLVTEWTATCNYWAARRSRQPLQGGVSNMEYGWSRAIAELEGGDGRLNTNRDEDDRASVKSRSSSMFGSHSQRRKVSGEKNIHINDWKPPPAATMPSPLDEESQLETLQTYVRSLTEEIERHRALQDGVNRSFMPNSRNAQKAKDNFRAKNLFLHSEIYKYQQYVESLRKAIILRVQKQGEKKLEKSLTRSSNLLQDPIELRPSSNINSNLEPDPNPHPIPSLNSITNIDSKSKFDSGDITIGNLNVDGPSTPARREEGGYEDSDRSGGSSGTEKTNGSGGTDGTEGASVKRPSGLNVGVVSGDEAAERVERVEEMVEGRITPNALTSLT</sequence>
<feature type="compositionally biased region" description="Basic and acidic residues" evidence="1">
    <location>
        <begin position="1743"/>
        <end position="1755"/>
    </location>
</feature>
<feature type="compositionally biased region" description="Polar residues" evidence="1">
    <location>
        <begin position="1121"/>
        <end position="1131"/>
    </location>
</feature>
<organism evidence="3 4">
    <name type="scientific">Tremella mesenterica</name>
    <name type="common">Jelly fungus</name>
    <dbReference type="NCBI Taxonomy" id="5217"/>
    <lineage>
        <taxon>Eukaryota</taxon>
        <taxon>Fungi</taxon>
        <taxon>Dikarya</taxon>
        <taxon>Basidiomycota</taxon>
        <taxon>Agaricomycotina</taxon>
        <taxon>Tremellomycetes</taxon>
        <taxon>Tremellales</taxon>
        <taxon>Tremellaceae</taxon>
        <taxon>Tremella</taxon>
    </lineage>
</organism>
<feature type="compositionally biased region" description="Low complexity" evidence="1">
    <location>
        <begin position="728"/>
        <end position="741"/>
    </location>
</feature>
<feature type="region of interest" description="Disordered" evidence="1">
    <location>
        <begin position="238"/>
        <end position="351"/>
    </location>
</feature>
<dbReference type="InterPro" id="IPR035999">
    <property type="entry name" value="Sec7_dom_sf"/>
</dbReference>
<dbReference type="PANTHER" id="PTHR10663">
    <property type="entry name" value="GUANYL-NUCLEOTIDE EXCHANGE FACTOR"/>
    <property type="match status" value="1"/>
</dbReference>
<evidence type="ECO:0000313" key="3">
    <source>
        <dbReference type="EMBL" id="RXK42093.1"/>
    </source>
</evidence>
<feature type="compositionally biased region" description="Polar residues" evidence="1">
    <location>
        <begin position="112"/>
        <end position="123"/>
    </location>
</feature>
<feature type="compositionally biased region" description="Low complexity" evidence="1">
    <location>
        <begin position="641"/>
        <end position="652"/>
    </location>
</feature>
<dbReference type="GO" id="GO:0032012">
    <property type="term" value="P:regulation of ARF protein signal transduction"/>
    <property type="evidence" value="ECO:0007669"/>
    <property type="project" value="InterPro"/>
</dbReference>
<dbReference type="VEuPathDB" id="FungiDB:TREMEDRAFT_74099"/>